<keyword evidence="3" id="KW-1185">Reference proteome</keyword>
<feature type="compositionally biased region" description="Basic and acidic residues" evidence="1">
    <location>
        <begin position="303"/>
        <end position="314"/>
    </location>
</feature>
<feature type="region of interest" description="Disordered" evidence="1">
    <location>
        <begin position="299"/>
        <end position="318"/>
    </location>
</feature>
<dbReference type="PANTHER" id="PTHR23101">
    <property type="entry name" value="RAB GDP/GTP EXCHANGE FACTOR"/>
    <property type="match status" value="1"/>
</dbReference>
<dbReference type="GO" id="GO:0005096">
    <property type="term" value="F:GTPase activator activity"/>
    <property type="evidence" value="ECO:0007669"/>
    <property type="project" value="UniProtKB-KW"/>
</dbReference>
<dbReference type="InterPro" id="IPR037191">
    <property type="entry name" value="VPS9_dom_sf"/>
</dbReference>
<evidence type="ECO:0000313" key="4">
    <source>
        <dbReference type="RefSeq" id="XP_015885594.3"/>
    </source>
</evidence>
<dbReference type="PROSITE" id="PS51205">
    <property type="entry name" value="VPS9"/>
    <property type="match status" value="1"/>
</dbReference>
<dbReference type="KEGG" id="zju:107420997"/>
<dbReference type="Pfam" id="PF02204">
    <property type="entry name" value="VPS9"/>
    <property type="match status" value="1"/>
</dbReference>
<dbReference type="Proteomes" id="UP001652623">
    <property type="component" value="Chromosome 5"/>
</dbReference>
<dbReference type="GO" id="GO:0031267">
    <property type="term" value="F:small GTPase binding"/>
    <property type="evidence" value="ECO:0007669"/>
    <property type="project" value="TreeGrafter"/>
</dbReference>
<dbReference type="InterPro" id="IPR003123">
    <property type="entry name" value="VPS9"/>
</dbReference>
<evidence type="ECO:0000259" key="2">
    <source>
        <dbReference type="PROSITE" id="PS51205"/>
    </source>
</evidence>
<dbReference type="Pfam" id="PF18151">
    <property type="entry name" value="DUF5601"/>
    <property type="match status" value="1"/>
</dbReference>
<dbReference type="GO" id="GO:0005085">
    <property type="term" value="F:guanyl-nucleotide exchange factor activity"/>
    <property type="evidence" value="ECO:0007669"/>
    <property type="project" value="InterPro"/>
</dbReference>
<protein>
    <submittedName>
        <fullName evidence="4">Vacuolar protein sorting-associated protein 9A-like</fullName>
    </submittedName>
</protein>
<dbReference type="SUPFAM" id="SSF109993">
    <property type="entry name" value="VPS9 domain"/>
    <property type="match status" value="1"/>
</dbReference>
<dbReference type="RefSeq" id="XP_015885594.3">
    <property type="nucleotide sequence ID" value="XM_016030108.4"/>
</dbReference>
<feature type="compositionally biased region" description="Basic and acidic residues" evidence="1">
    <location>
        <begin position="419"/>
        <end position="439"/>
    </location>
</feature>
<dbReference type="PANTHER" id="PTHR23101:SF25">
    <property type="entry name" value="GTPASE-ACTIVATING PROTEIN AND VPS9 DOMAIN-CONTAINING PROTEIN 1"/>
    <property type="match status" value="1"/>
</dbReference>
<dbReference type="FunCoup" id="A0A6P4AIF2">
    <property type="interactions" value="1041"/>
</dbReference>
<feature type="compositionally biased region" description="Polar residues" evidence="1">
    <location>
        <begin position="404"/>
        <end position="418"/>
    </location>
</feature>
<proteinExistence type="predicted"/>
<organism evidence="3 4">
    <name type="scientific">Ziziphus jujuba</name>
    <name type="common">Chinese jujube</name>
    <name type="synonym">Ziziphus sativa</name>
    <dbReference type="NCBI Taxonomy" id="326968"/>
    <lineage>
        <taxon>Eukaryota</taxon>
        <taxon>Viridiplantae</taxon>
        <taxon>Streptophyta</taxon>
        <taxon>Embryophyta</taxon>
        <taxon>Tracheophyta</taxon>
        <taxon>Spermatophyta</taxon>
        <taxon>Magnoliopsida</taxon>
        <taxon>eudicotyledons</taxon>
        <taxon>Gunneridae</taxon>
        <taxon>Pentapetalae</taxon>
        <taxon>rosids</taxon>
        <taxon>fabids</taxon>
        <taxon>Rosales</taxon>
        <taxon>Rhamnaceae</taxon>
        <taxon>Paliureae</taxon>
        <taxon>Ziziphus</taxon>
    </lineage>
</organism>
<dbReference type="InParanoid" id="A0A6P4AIF2"/>
<dbReference type="SMART" id="SM00167">
    <property type="entry name" value="VPS9"/>
    <property type="match status" value="1"/>
</dbReference>
<evidence type="ECO:0000313" key="3">
    <source>
        <dbReference type="Proteomes" id="UP001652623"/>
    </source>
</evidence>
<dbReference type="GO" id="GO:0005829">
    <property type="term" value="C:cytosol"/>
    <property type="evidence" value="ECO:0007669"/>
    <property type="project" value="TreeGrafter"/>
</dbReference>
<dbReference type="GO" id="GO:0030139">
    <property type="term" value="C:endocytic vesicle"/>
    <property type="evidence" value="ECO:0007669"/>
    <property type="project" value="TreeGrafter"/>
</dbReference>
<dbReference type="Gene3D" id="1.10.246.120">
    <property type="match status" value="1"/>
</dbReference>
<dbReference type="GeneID" id="107420997"/>
<dbReference type="Gene3D" id="1.20.1050.80">
    <property type="entry name" value="VPS9 domain"/>
    <property type="match status" value="1"/>
</dbReference>
<feature type="region of interest" description="Disordered" evidence="1">
    <location>
        <begin position="270"/>
        <end position="290"/>
    </location>
</feature>
<sequence>MENSDVFLGLHDFLERMRQPGAADFVKSIKSFIVSFSNHVPDPERDSAAVQEFLAKMEADFRAHPLWAGCSEEELDSAGEGLEKYVMTKLFTRVFASLPDDVKQDEQLSEKMALIQQFIRPENLDIKPAFQNETSWLLAQKELQKINMHKAPRDKLVCILNCCKVVTNLLLNASIASNENPPGADEFLPVLIYVTLKANPPQLHSNLLYIQRYRRESRLVSEAAYYFTNMQSVESFISNIDAKALSMDESEFEKNMESARALLSGLSTDLENQSNPSDHLIGHAPGAETMDPRHQALNVSKEPALRPKSSESRPRTKVATLNPKDQLSFNKVPSLSDLENKGAELLSKEDRVSQVFKEYPYLFAHAGDLTINDVEDLLNSYKELVLKYVCLSKGLGVSAPSIPPFNSQTKVQQNAETTNKQEDTRAADPNDESIKDTGRTEVYSTTNKQEDTRAADPTDESIKDTGRTDVYSDRVPLIDVENSESQLAQEEAVAPQGGKVEETSQ</sequence>
<accession>A0A6P4AIF2</accession>
<feature type="domain" description="VPS9" evidence="2">
    <location>
        <begin position="102"/>
        <end position="246"/>
    </location>
</feature>
<feature type="compositionally biased region" description="Basic and acidic residues" evidence="1">
    <location>
        <begin position="448"/>
        <end position="472"/>
    </location>
</feature>
<gene>
    <name evidence="4" type="primary">LOC107420997</name>
</gene>
<reference evidence="4" key="1">
    <citation type="submission" date="2025-08" db="UniProtKB">
        <authorList>
            <consortium name="RefSeq"/>
        </authorList>
    </citation>
    <scope>IDENTIFICATION</scope>
    <source>
        <tissue evidence="4">Seedling</tissue>
    </source>
</reference>
<name>A0A6P4AIF2_ZIZJJ</name>
<dbReference type="GO" id="GO:0005525">
    <property type="term" value="F:GTP binding"/>
    <property type="evidence" value="ECO:0007669"/>
    <property type="project" value="UniProtKB-KW"/>
</dbReference>
<dbReference type="InterPro" id="IPR045046">
    <property type="entry name" value="Vps9-like"/>
</dbReference>
<evidence type="ECO:0000256" key="1">
    <source>
        <dbReference type="SAM" id="MobiDB-lite"/>
    </source>
</evidence>
<dbReference type="AlphaFoldDB" id="A0A6P4AIF2"/>
<dbReference type="GO" id="GO:0016192">
    <property type="term" value="P:vesicle-mediated transport"/>
    <property type="evidence" value="ECO:0007669"/>
    <property type="project" value="InterPro"/>
</dbReference>
<feature type="region of interest" description="Disordered" evidence="1">
    <location>
        <begin position="401"/>
        <end position="505"/>
    </location>
</feature>
<dbReference type="InterPro" id="IPR041545">
    <property type="entry name" value="DUF5601"/>
</dbReference>